<comment type="caution">
    <text evidence="1">The sequence shown here is derived from an EMBL/GenBank/DDBJ whole genome shotgun (WGS) entry which is preliminary data.</text>
</comment>
<evidence type="ECO:0000313" key="1">
    <source>
        <dbReference type="EMBL" id="GGA27874.1"/>
    </source>
</evidence>
<reference evidence="1" key="2">
    <citation type="submission" date="2020-09" db="EMBL/GenBank/DDBJ databases">
        <authorList>
            <person name="Sun Q."/>
            <person name="Zhou Y."/>
        </authorList>
    </citation>
    <scope>NUCLEOTIDE SEQUENCE</scope>
    <source>
        <strain evidence="1">CGMCC 1.12785</strain>
    </source>
</reference>
<dbReference type="Proteomes" id="UP000616114">
    <property type="component" value="Unassembled WGS sequence"/>
</dbReference>
<organism evidence="1 2">
    <name type="scientific">Sediminivirga luteola</name>
    <dbReference type="NCBI Taxonomy" id="1774748"/>
    <lineage>
        <taxon>Bacteria</taxon>
        <taxon>Bacillati</taxon>
        <taxon>Actinomycetota</taxon>
        <taxon>Actinomycetes</taxon>
        <taxon>Micrococcales</taxon>
        <taxon>Brevibacteriaceae</taxon>
        <taxon>Sediminivirga</taxon>
    </lineage>
</organism>
<protein>
    <submittedName>
        <fullName evidence="1">Uncharacterized protein</fullName>
    </submittedName>
</protein>
<dbReference type="EMBL" id="BMFY01000021">
    <property type="protein sequence ID" value="GGA27874.1"/>
    <property type="molecule type" value="Genomic_DNA"/>
</dbReference>
<sequence>MRTAQEVAEALREYVPTGDTRELRMIRDDYTGALWEDAIAAILGMVDRGEISIPADLEREADNIITAEIEAARRRHPVPQTT</sequence>
<dbReference type="AlphaFoldDB" id="A0A8J2XKF7"/>
<gene>
    <name evidence="1" type="ORF">GCM10011333_33340</name>
</gene>
<proteinExistence type="predicted"/>
<accession>A0A8J2XKF7</accession>
<name>A0A8J2XKF7_9MICO</name>
<evidence type="ECO:0000313" key="2">
    <source>
        <dbReference type="Proteomes" id="UP000616114"/>
    </source>
</evidence>
<dbReference type="RefSeq" id="WP_188551999.1">
    <property type="nucleotide sequence ID" value="NZ_BMFY01000021.1"/>
</dbReference>
<reference evidence="1" key="1">
    <citation type="journal article" date="2014" name="Int. J. Syst. Evol. Microbiol.">
        <title>Complete genome sequence of Corynebacterium casei LMG S-19264T (=DSM 44701T), isolated from a smear-ripened cheese.</title>
        <authorList>
            <consortium name="US DOE Joint Genome Institute (JGI-PGF)"/>
            <person name="Walter F."/>
            <person name="Albersmeier A."/>
            <person name="Kalinowski J."/>
            <person name="Ruckert C."/>
        </authorList>
    </citation>
    <scope>NUCLEOTIDE SEQUENCE</scope>
    <source>
        <strain evidence="1">CGMCC 1.12785</strain>
    </source>
</reference>
<keyword evidence="2" id="KW-1185">Reference proteome</keyword>